<keyword evidence="3" id="KW-1185">Reference proteome</keyword>
<dbReference type="AlphaFoldDB" id="A0AAJ6DCQ4"/>
<dbReference type="Proteomes" id="UP001224674">
    <property type="component" value="Chromosome"/>
</dbReference>
<gene>
    <name evidence="2" type="ORF">QDX21_03620</name>
</gene>
<dbReference type="SUPFAM" id="SSF51735">
    <property type="entry name" value="NAD(P)-binding Rossmann-fold domains"/>
    <property type="match status" value="1"/>
</dbReference>
<evidence type="ECO:0000313" key="3">
    <source>
        <dbReference type="Proteomes" id="UP001224674"/>
    </source>
</evidence>
<dbReference type="Gene3D" id="3.40.50.720">
    <property type="entry name" value="NAD(P)-binding Rossmann-like Domain"/>
    <property type="match status" value="1"/>
</dbReference>
<dbReference type="InterPro" id="IPR036291">
    <property type="entry name" value="NAD(P)-bd_dom_sf"/>
</dbReference>
<evidence type="ECO:0000313" key="2">
    <source>
        <dbReference type="EMBL" id="WGH93900.1"/>
    </source>
</evidence>
<sequence>MTDERRVAVIGASGQIGRLVVSTLTQRGVRVAAISRRRSDAPSAGGVSCREISSYEPIQLEPALADCTDVIATVGLPYRARIWNQEWPGLVRSIVSSTESRQTPLTFLDNLYVYGRAESPISESQPMAPCSEKGSARLKGTEILSQARAKGHDVVICRSADFLGPGSETTVMPWSSLEEVVMKRKRTFRWFGRPDNLHSFALPRDVARGLAEVCLDSDLRSTLTLHMPAITAFSANDLSHELSSIMGRSVKPAVLGRNVLAMAGVLSTAAREQREMMYQFESDYTIDDSTFRSRVPDFPRTNIKDVVSMLPATA</sequence>
<name>A0AAJ6DCQ4_9MICC</name>
<protein>
    <submittedName>
        <fullName evidence="2">NAD(P)H-binding protein</fullName>
    </submittedName>
</protein>
<proteinExistence type="predicted"/>
<accession>A0AAJ6DCQ4</accession>
<dbReference type="RefSeq" id="WP_110100491.1">
    <property type="nucleotide sequence ID" value="NZ_CP122561.1"/>
</dbReference>
<reference evidence="2 3" key="1">
    <citation type="submission" date="2023-03" db="EMBL/GenBank/DDBJ databases">
        <title>Complete genome sequences of several Auritidibacter ignavus strains isolated from ear infections.</title>
        <authorList>
            <person name="Baehr T."/>
            <person name="Baumhoegger A.M."/>
        </authorList>
    </citation>
    <scope>NUCLEOTIDE SEQUENCE [LARGE SCALE GENOMIC DNA]</scope>
    <source>
        <strain evidence="2 3">BABAE-6</strain>
    </source>
</reference>
<evidence type="ECO:0000259" key="1">
    <source>
        <dbReference type="Pfam" id="PF01370"/>
    </source>
</evidence>
<feature type="domain" description="NAD-dependent epimerase/dehydratase" evidence="1">
    <location>
        <begin position="7"/>
        <end position="210"/>
    </location>
</feature>
<dbReference type="Pfam" id="PF01370">
    <property type="entry name" value="Epimerase"/>
    <property type="match status" value="1"/>
</dbReference>
<dbReference type="InterPro" id="IPR001509">
    <property type="entry name" value="Epimerase_deHydtase"/>
</dbReference>
<dbReference type="EMBL" id="CP122566">
    <property type="protein sequence ID" value="WGH93900.1"/>
    <property type="molecule type" value="Genomic_DNA"/>
</dbReference>
<organism evidence="2 3">
    <name type="scientific">Auritidibacter ignavus</name>
    <dbReference type="NCBI Taxonomy" id="678932"/>
    <lineage>
        <taxon>Bacteria</taxon>
        <taxon>Bacillati</taxon>
        <taxon>Actinomycetota</taxon>
        <taxon>Actinomycetes</taxon>
        <taxon>Micrococcales</taxon>
        <taxon>Micrococcaceae</taxon>
        <taxon>Auritidibacter</taxon>
    </lineage>
</organism>